<dbReference type="EMBL" id="CP036272">
    <property type="protein sequence ID" value="QDT62216.1"/>
    <property type="molecule type" value="Genomic_DNA"/>
</dbReference>
<evidence type="ECO:0000313" key="4">
    <source>
        <dbReference type="Proteomes" id="UP000315003"/>
    </source>
</evidence>
<keyword evidence="1" id="KW-1133">Transmembrane helix</keyword>
<feature type="transmembrane region" description="Helical" evidence="1">
    <location>
        <begin position="86"/>
        <end position="106"/>
    </location>
</feature>
<feature type="domain" description="FecR protein" evidence="2">
    <location>
        <begin position="152"/>
        <end position="238"/>
    </location>
</feature>
<keyword evidence="1" id="KW-0812">Transmembrane</keyword>
<evidence type="ECO:0000259" key="2">
    <source>
        <dbReference type="Pfam" id="PF04773"/>
    </source>
</evidence>
<dbReference type="Proteomes" id="UP000315003">
    <property type="component" value="Chromosome"/>
</dbReference>
<dbReference type="PANTHER" id="PTHR30273:SF2">
    <property type="entry name" value="PROTEIN FECR"/>
    <property type="match status" value="1"/>
</dbReference>
<proteinExistence type="predicted"/>
<reference evidence="3 4" key="1">
    <citation type="submission" date="2019-02" db="EMBL/GenBank/DDBJ databases">
        <title>Deep-cultivation of Planctomycetes and their phenomic and genomic characterization uncovers novel biology.</title>
        <authorList>
            <person name="Wiegand S."/>
            <person name="Jogler M."/>
            <person name="Boedeker C."/>
            <person name="Pinto D."/>
            <person name="Vollmers J."/>
            <person name="Rivas-Marin E."/>
            <person name="Kohn T."/>
            <person name="Peeters S.H."/>
            <person name="Heuer A."/>
            <person name="Rast P."/>
            <person name="Oberbeckmann S."/>
            <person name="Bunk B."/>
            <person name="Jeske O."/>
            <person name="Meyerdierks A."/>
            <person name="Storesund J.E."/>
            <person name="Kallscheuer N."/>
            <person name="Luecker S."/>
            <person name="Lage O.M."/>
            <person name="Pohl T."/>
            <person name="Merkel B.J."/>
            <person name="Hornburger P."/>
            <person name="Mueller R.-W."/>
            <person name="Bruemmer F."/>
            <person name="Labrenz M."/>
            <person name="Spormann A.M."/>
            <person name="Op den Camp H."/>
            <person name="Overmann J."/>
            <person name="Amann R."/>
            <person name="Jetten M.S.M."/>
            <person name="Mascher T."/>
            <person name="Medema M.H."/>
            <person name="Devos D.P."/>
            <person name="Kaster A.-K."/>
            <person name="Ovreas L."/>
            <person name="Rohde M."/>
            <person name="Galperin M.Y."/>
            <person name="Jogler C."/>
        </authorList>
    </citation>
    <scope>NUCLEOTIDE SEQUENCE [LARGE SCALE GENOMIC DNA]</scope>
    <source>
        <strain evidence="3 4">SV_7m_r</strain>
    </source>
</reference>
<sequence>MMDEGNEKLDALIAAWLDETISQQDSETLQDLLRQSASARETFRRYATLDASLRQVADVDPNATDGDRYQSVLLASQQLRRHLKTAWLVVAVCVAGMLVVPIGMMLRGESKIATVTGVSGPLRWTGDAGVVTHQLLVGQRLTGGTIDGLSPDSWFELQFHDGSAITLSGNSMLTFADDGQKVLHLKSGKLSANVNPQPAGHPMLVHTRSATLTVLGTSFDVEAALPATVVKVTEGTVQVARNGDGKQIKVPANHRVVAAVDREFKREMVPNMVHQWSSSLAKGPEETFGEWQAAQQADPASLKAVAFVPENAPSIVLQMLGMTIRSDSNSPVVLKPSTRWTVHGRMDVETDLYLGFSVAKPNGDFAGKFLARCKLQENPAGGYLATADLESFDLDPSVEAFRDKLPESPDNLVATGVWCFTHSEASSGLRVFDVSLEPFDESSP</sequence>
<dbReference type="RefSeq" id="WP_145276831.1">
    <property type="nucleotide sequence ID" value="NZ_CP036272.1"/>
</dbReference>
<accession>A0A517T1H0</accession>
<evidence type="ECO:0000313" key="3">
    <source>
        <dbReference type="EMBL" id="QDT62216.1"/>
    </source>
</evidence>
<keyword evidence="4" id="KW-1185">Reference proteome</keyword>
<dbReference type="OrthoDB" id="260188at2"/>
<dbReference type="Gene3D" id="2.60.120.1440">
    <property type="match status" value="1"/>
</dbReference>
<keyword evidence="1" id="KW-0472">Membrane</keyword>
<dbReference type="PANTHER" id="PTHR30273">
    <property type="entry name" value="PERIPLASMIC SIGNAL SENSOR AND SIGMA FACTOR ACTIVATOR FECR-RELATED"/>
    <property type="match status" value="1"/>
</dbReference>
<evidence type="ECO:0000256" key="1">
    <source>
        <dbReference type="SAM" id="Phobius"/>
    </source>
</evidence>
<dbReference type="GO" id="GO:0016989">
    <property type="term" value="F:sigma factor antagonist activity"/>
    <property type="evidence" value="ECO:0007669"/>
    <property type="project" value="TreeGrafter"/>
</dbReference>
<organism evidence="3 4">
    <name type="scientific">Stieleria bergensis</name>
    <dbReference type="NCBI Taxonomy" id="2528025"/>
    <lineage>
        <taxon>Bacteria</taxon>
        <taxon>Pseudomonadati</taxon>
        <taxon>Planctomycetota</taxon>
        <taxon>Planctomycetia</taxon>
        <taxon>Pirellulales</taxon>
        <taxon>Pirellulaceae</taxon>
        <taxon>Stieleria</taxon>
    </lineage>
</organism>
<dbReference type="Pfam" id="PF04773">
    <property type="entry name" value="FecR"/>
    <property type="match status" value="1"/>
</dbReference>
<dbReference type="InterPro" id="IPR006860">
    <property type="entry name" value="FecR"/>
</dbReference>
<name>A0A517T1H0_9BACT</name>
<protein>
    <submittedName>
        <fullName evidence="3">Fec operon regulator FecR</fullName>
    </submittedName>
</protein>
<dbReference type="InterPro" id="IPR012373">
    <property type="entry name" value="Ferrdict_sens_TM"/>
</dbReference>
<dbReference type="AlphaFoldDB" id="A0A517T1H0"/>
<gene>
    <name evidence="3" type="ORF">SV7mr_47630</name>
</gene>